<dbReference type="Proteomes" id="UP000014975">
    <property type="component" value="Unassembled WGS sequence"/>
</dbReference>
<dbReference type="AlphaFoldDB" id="S7TF65"/>
<reference evidence="2 3" key="1">
    <citation type="journal article" date="2013" name="Genome Announc.">
        <title>Draft genome sequences for three mercury-methylating, sulfate-reducing bacteria.</title>
        <authorList>
            <person name="Brown S.D."/>
            <person name="Hurt R.A.Jr."/>
            <person name="Gilmour C.C."/>
            <person name="Elias D.A."/>
        </authorList>
    </citation>
    <scope>NUCLEOTIDE SEQUENCE [LARGE SCALE GENOMIC DNA]</scope>
    <source>
        <strain evidence="2 3">DSM 16529</strain>
    </source>
</reference>
<proteinExistence type="predicted"/>
<evidence type="ECO:0000256" key="1">
    <source>
        <dbReference type="SAM" id="MobiDB-lite"/>
    </source>
</evidence>
<dbReference type="EMBL" id="ATHI01000004">
    <property type="protein sequence ID" value="EPR35361.1"/>
    <property type="molecule type" value="Genomic_DNA"/>
</dbReference>
<gene>
    <name evidence="2" type="ORF">dsat_2062</name>
</gene>
<dbReference type="STRING" id="1121439.dsat_2062"/>
<feature type="region of interest" description="Disordered" evidence="1">
    <location>
        <begin position="1"/>
        <end position="25"/>
    </location>
</feature>
<organism evidence="2 3">
    <name type="scientific">Alkalidesulfovibrio alkalitolerans DSM 16529</name>
    <dbReference type="NCBI Taxonomy" id="1121439"/>
    <lineage>
        <taxon>Bacteria</taxon>
        <taxon>Pseudomonadati</taxon>
        <taxon>Thermodesulfobacteriota</taxon>
        <taxon>Desulfovibrionia</taxon>
        <taxon>Desulfovibrionales</taxon>
        <taxon>Desulfovibrionaceae</taxon>
        <taxon>Alkalidesulfovibrio</taxon>
    </lineage>
</organism>
<feature type="compositionally biased region" description="Basic and acidic residues" evidence="1">
    <location>
        <begin position="1"/>
        <end position="17"/>
    </location>
</feature>
<keyword evidence="3" id="KW-1185">Reference proteome</keyword>
<protein>
    <submittedName>
        <fullName evidence="2">Uncharacterized protein</fullName>
    </submittedName>
</protein>
<name>S7TF65_9BACT</name>
<evidence type="ECO:0000313" key="2">
    <source>
        <dbReference type="EMBL" id="EPR35361.1"/>
    </source>
</evidence>
<dbReference type="PATRIC" id="fig|1121439.3.peg.445"/>
<sequence>MQVSKCCEKTGENRSADRSNGAGCTAREPVKTDAYYQYYPEQKICNIFVLRVISTAC</sequence>
<comment type="caution">
    <text evidence="2">The sequence shown here is derived from an EMBL/GenBank/DDBJ whole genome shotgun (WGS) entry which is preliminary data.</text>
</comment>
<accession>S7TF65</accession>
<evidence type="ECO:0000313" key="3">
    <source>
        <dbReference type="Proteomes" id="UP000014975"/>
    </source>
</evidence>